<dbReference type="RefSeq" id="WP_180680126.1">
    <property type="nucleotide sequence ID" value="NZ_JACCKA010000092.1"/>
</dbReference>
<dbReference type="Gene3D" id="3.40.50.300">
    <property type="entry name" value="P-loop containing nucleotide triphosphate hydrolases"/>
    <property type="match status" value="1"/>
</dbReference>
<dbReference type="PROSITE" id="PS51219">
    <property type="entry name" value="DPCK"/>
    <property type="match status" value="1"/>
</dbReference>
<evidence type="ECO:0000256" key="2">
    <source>
        <dbReference type="ARBA" id="ARBA00022741"/>
    </source>
</evidence>
<dbReference type="AlphaFoldDB" id="A0A853JG44"/>
<dbReference type="GO" id="GO:0004140">
    <property type="term" value="F:dephospho-CoA kinase activity"/>
    <property type="evidence" value="ECO:0007669"/>
    <property type="project" value="UniProtKB-UniRule"/>
</dbReference>
<dbReference type="NCBIfam" id="TIGR00152">
    <property type="entry name" value="dephospho-CoA kinase"/>
    <property type="match status" value="1"/>
</dbReference>
<dbReference type="SUPFAM" id="SSF52540">
    <property type="entry name" value="P-loop containing nucleoside triphosphate hydrolases"/>
    <property type="match status" value="1"/>
</dbReference>
<dbReference type="InterPro" id="IPR001977">
    <property type="entry name" value="Depp_CoAkinase"/>
</dbReference>
<accession>A0A853JG44</accession>
<comment type="catalytic activity">
    <reaction evidence="5">
        <text>3'-dephospho-CoA + ATP = ADP + CoA + H(+)</text>
        <dbReference type="Rhea" id="RHEA:18245"/>
        <dbReference type="ChEBI" id="CHEBI:15378"/>
        <dbReference type="ChEBI" id="CHEBI:30616"/>
        <dbReference type="ChEBI" id="CHEBI:57287"/>
        <dbReference type="ChEBI" id="CHEBI:57328"/>
        <dbReference type="ChEBI" id="CHEBI:456216"/>
        <dbReference type="EC" id="2.7.1.24"/>
    </reaction>
</comment>
<comment type="pathway">
    <text evidence="5">Cofactor biosynthesis; coenzyme A biosynthesis; CoA from (R)-pantothenate: step 5/5.</text>
</comment>
<keyword evidence="3 5" id="KW-0067">ATP-binding</keyword>
<comment type="caution">
    <text evidence="7">The sequence shown here is derived from an EMBL/GenBank/DDBJ whole genome shotgun (WGS) entry which is preliminary data.</text>
</comment>
<dbReference type="Proteomes" id="UP000578091">
    <property type="component" value="Unassembled WGS sequence"/>
</dbReference>
<keyword evidence="2 5" id="KW-0547">Nucleotide-binding</keyword>
<dbReference type="EC" id="2.7.1.24" evidence="5 6"/>
<gene>
    <name evidence="5" type="primary">coaE</name>
    <name evidence="7" type="ORF">H0E84_18450</name>
</gene>
<organism evidence="7 8">
    <name type="scientific">Luteimonas salinisoli</name>
    <dbReference type="NCBI Taxonomy" id="2752307"/>
    <lineage>
        <taxon>Bacteria</taxon>
        <taxon>Pseudomonadati</taxon>
        <taxon>Pseudomonadota</taxon>
        <taxon>Gammaproteobacteria</taxon>
        <taxon>Lysobacterales</taxon>
        <taxon>Lysobacteraceae</taxon>
        <taxon>Luteimonas</taxon>
    </lineage>
</organism>
<evidence type="ECO:0000256" key="3">
    <source>
        <dbReference type="ARBA" id="ARBA00022840"/>
    </source>
</evidence>
<comment type="similarity">
    <text evidence="1 5">Belongs to the CoaE family.</text>
</comment>
<evidence type="ECO:0000256" key="6">
    <source>
        <dbReference type="NCBIfam" id="TIGR00152"/>
    </source>
</evidence>
<keyword evidence="5" id="KW-0963">Cytoplasm</keyword>
<sequence length="210" mass="22401">MSDYIIGLTGGVASGKSEVARRFEVLGIAVADADIAAREAVATGSAGLAEVVEAFGVEVLDANGALDRAAMRRRVFMDDAQRRRLEAIVHPRVRAALRDACEAAPGPYAIAAIPLLAEGGGRATYPWLQRILVVDVPRAAQLARLLLRDGIDELLANRMIDVQATRQERLTLADDVIFNDGPLEALDAHVAALDRRYRALAAAAAEQAPL</sequence>
<evidence type="ECO:0000313" key="8">
    <source>
        <dbReference type="Proteomes" id="UP000578091"/>
    </source>
</evidence>
<dbReference type="UniPathway" id="UPA00241">
    <property type="reaction ID" value="UER00356"/>
</dbReference>
<evidence type="ECO:0000256" key="4">
    <source>
        <dbReference type="ARBA" id="ARBA00022993"/>
    </source>
</evidence>
<evidence type="ECO:0000256" key="1">
    <source>
        <dbReference type="ARBA" id="ARBA00009018"/>
    </source>
</evidence>
<evidence type="ECO:0000256" key="5">
    <source>
        <dbReference type="HAMAP-Rule" id="MF_00376"/>
    </source>
</evidence>
<keyword evidence="5 7" id="KW-0808">Transferase</keyword>
<dbReference type="InterPro" id="IPR027417">
    <property type="entry name" value="P-loop_NTPase"/>
</dbReference>
<dbReference type="CDD" id="cd02022">
    <property type="entry name" value="DPCK"/>
    <property type="match status" value="1"/>
</dbReference>
<dbReference type="GO" id="GO:0005524">
    <property type="term" value="F:ATP binding"/>
    <property type="evidence" value="ECO:0007669"/>
    <property type="project" value="UniProtKB-UniRule"/>
</dbReference>
<dbReference type="Pfam" id="PF01121">
    <property type="entry name" value="CoaE"/>
    <property type="match status" value="1"/>
</dbReference>
<feature type="binding site" evidence="5">
    <location>
        <begin position="13"/>
        <end position="18"/>
    </location>
    <ligand>
        <name>ATP</name>
        <dbReference type="ChEBI" id="CHEBI:30616"/>
    </ligand>
</feature>
<keyword evidence="5 7" id="KW-0418">Kinase</keyword>
<keyword evidence="8" id="KW-1185">Reference proteome</keyword>
<comment type="function">
    <text evidence="5">Catalyzes the phosphorylation of the 3'-hydroxyl group of dephosphocoenzyme A to form coenzyme A.</text>
</comment>
<keyword evidence="4 5" id="KW-0173">Coenzyme A biosynthesis</keyword>
<dbReference type="EMBL" id="JACCKA010000092">
    <property type="protein sequence ID" value="NZA28361.1"/>
    <property type="molecule type" value="Genomic_DNA"/>
</dbReference>
<proteinExistence type="inferred from homology"/>
<comment type="subcellular location">
    <subcellularLocation>
        <location evidence="5">Cytoplasm</location>
    </subcellularLocation>
</comment>
<dbReference type="GO" id="GO:0005737">
    <property type="term" value="C:cytoplasm"/>
    <property type="evidence" value="ECO:0007669"/>
    <property type="project" value="UniProtKB-SubCell"/>
</dbReference>
<dbReference type="HAMAP" id="MF_00376">
    <property type="entry name" value="Dephospho_CoA_kinase"/>
    <property type="match status" value="1"/>
</dbReference>
<reference evidence="7 8" key="1">
    <citation type="submission" date="2020-07" db="EMBL/GenBank/DDBJ databases">
        <title>Luteimonas sp. SJ-92.</title>
        <authorList>
            <person name="Huang X.-X."/>
            <person name="Xu L."/>
            <person name="Sun J.-Q."/>
        </authorList>
    </citation>
    <scope>NUCLEOTIDE SEQUENCE [LARGE SCALE GENOMIC DNA]</scope>
    <source>
        <strain evidence="7 8">SJ-92</strain>
    </source>
</reference>
<dbReference type="PANTHER" id="PTHR10695:SF46">
    <property type="entry name" value="BIFUNCTIONAL COENZYME A SYNTHASE-RELATED"/>
    <property type="match status" value="1"/>
</dbReference>
<dbReference type="GO" id="GO:0015937">
    <property type="term" value="P:coenzyme A biosynthetic process"/>
    <property type="evidence" value="ECO:0007669"/>
    <property type="project" value="UniProtKB-UniRule"/>
</dbReference>
<protein>
    <recommendedName>
        <fullName evidence="5 6">Dephospho-CoA kinase</fullName>
        <ecNumber evidence="5 6">2.7.1.24</ecNumber>
    </recommendedName>
    <alternativeName>
        <fullName evidence="5">Dephosphocoenzyme A kinase</fullName>
    </alternativeName>
</protein>
<evidence type="ECO:0000313" key="7">
    <source>
        <dbReference type="EMBL" id="NZA28361.1"/>
    </source>
</evidence>
<name>A0A853JG44_9GAMM</name>
<dbReference type="PANTHER" id="PTHR10695">
    <property type="entry name" value="DEPHOSPHO-COA KINASE-RELATED"/>
    <property type="match status" value="1"/>
</dbReference>